<protein>
    <submittedName>
        <fullName evidence="1">Uncharacterized protein</fullName>
    </submittedName>
</protein>
<accession>A0A8H6YB07</accession>
<reference evidence="1" key="1">
    <citation type="submission" date="2020-05" db="EMBL/GenBank/DDBJ databases">
        <title>Mycena genomes resolve the evolution of fungal bioluminescence.</title>
        <authorList>
            <person name="Tsai I.J."/>
        </authorList>
    </citation>
    <scope>NUCLEOTIDE SEQUENCE</scope>
    <source>
        <strain evidence="1">CCC161011</strain>
    </source>
</reference>
<sequence length="70" mass="7973">MPLPANYLVFRPCRSGCVPARSSSLVDFPVTCLFDITEWGHREWCLLGVLHTTLFPVRTFKTHLEVNSPL</sequence>
<dbReference type="AlphaFoldDB" id="A0A8H6YB07"/>
<keyword evidence="2" id="KW-1185">Reference proteome</keyword>
<evidence type="ECO:0000313" key="2">
    <source>
        <dbReference type="Proteomes" id="UP000620124"/>
    </source>
</evidence>
<name>A0A8H6YB07_9AGAR</name>
<dbReference type="Proteomes" id="UP000620124">
    <property type="component" value="Unassembled WGS sequence"/>
</dbReference>
<evidence type="ECO:0000313" key="1">
    <source>
        <dbReference type="EMBL" id="KAF7356438.1"/>
    </source>
</evidence>
<gene>
    <name evidence="1" type="ORF">MVEN_00976700</name>
</gene>
<proteinExistence type="predicted"/>
<dbReference type="EMBL" id="JACAZI010000007">
    <property type="protein sequence ID" value="KAF7356438.1"/>
    <property type="molecule type" value="Genomic_DNA"/>
</dbReference>
<organism evidence="1 2">
    <name type="scientific">Mycena venus</name>
    <dbReference type="NCBI Taxonomy" id="2733690"/>
    <lineage>
        <taxon>Eukaryota</taxon>
        <taxon>Fungi</taxon>
        <taxon>Dikarya</taxon>
        <taxon>Basidiomycota</taxon>
        <taxon>Agaricomycotina</taxon>
        <taxon>Agaricomycetes</taxon>
        <taxon>Agaricomycetidae</taxon>
        <taxon>Agaricales</taxon>
        <taxon>Marasmiineae</taxon>
        <taxon>Mycenaceae</taxon>
        <taxon>Mycena</taxon>
    </lineage>
</organism>
<comment type="caution">
    <text evidence="1">The sequence shown here is derived from an EMBL/GenBank/DDBJ whole genome shotgun (WGS) entry which is preliminary data.</text>
</comment>